<evidence type="ECO:0000256" key="2">
    <source>
        <dbReference type="SAM" id="Phobius"/>
    </source>
</evidence>
<organism evidence="3 4">
    <name type="scientific">Trichormus variabilis N2B</name>
    <dbReference type="NCBI Taxonomy" id="2681315"/>
    <lineage>
        <taxon>Bacteria</taxon>
        <taxon>Bacillati</taxon>
        <taxon>Cyanobacteriota</taxon>
        <taxon>Cyanophyceae</taxon>
        <taxon>Nostocales</taxon>
        <taxon>Nostocaceae</taxon>
        <taxon>Trichormus</taxon>
    </lineage>
</organism>
<name>A0ABR6SFE8_ANAVA</name>
<feature type="transmembrane region" description="Helical" evidence="2">
    <location>
        <begin position="100"/>
        <end position="121"/>
    </location>
</feature>
<keyword evidence="2" id="KW-0812">Transmembrane</keyword>
<feature type="region of interest" description="Disordered" evidence="1">
    <location>
        <begin position="136"/>
        <end position="160"/>
    </location>
</feature>
<proteinExistence type="predicted"/>
<evidence type="ECO:0000313" key="3">
    <source>
        <dbReference type="EMBL" id="MBC1305137.1"/>
    </source>
</evidence>
<feature type="compositionally biased region" description="Polar residues" evidence="1">
    <location>
        <begin position="139"/>
        <end position="155"/>
    </location>
</feature>
<evidence type="ECO:0000256" key="1">
    <source>
        <dbReference type="SAM" id="MobiDB-lite"/>
    </source>
</evidence>
<dbReference type="EMBL" id="JACKZP010000163">
    <property type="protein sequence ID" value="MBC1305137.1"/>
    <property type="molecule type" value="Genomic_DNA"/>
</dbReference>
<protein>
    <submittedName>
        <fullName evidence="3">Uncharacterized protein</fullName>
    </submittedName>
</protein>
<dbReference type="Proteomes" id="UP000570851">
    <property type="component" value="Unassembled WGS sequence"/>
</dbReference>
<sequence length="220" mass="24468">MIMENNQSIKHELTQETRHTAVLKSSKSVAISSYKIFIYLLTRHPLLLLAGIFTTLMGSAGMALYSLVHVGDVEHLEAEPVAVIEQPIIADAENGNPLPLWMVAAIALSCASGCLIIFRLLNQPTQRPKIQKREAISHQALSASSRTQKQQQPILKTQPMFVPRPTLQPVNAMQATKKPLLTVLPAEQRSPFDDSKESLVELLDWRKHNSLTAILQQYSS</sequence>
<evidence type="ECO:0000313" key="4">
    <source>
        <dbReference type="Proteomes" id="UP000570851"/>
    </source>
</evidence>
<comment type="caution">
    <text evidence="3">The sequence shown here is derived from an EMBL/GenBank/DDBJ whole genome shotgun (WGS) entry which is preliminary data.</text>
</comment>
<gene>
    <name evidence="3" type="ORF">GNE12_24815</name>
</gene>
<feature type="transmembrane region" description="Helical" evidence="2">
    <location>
        <begin position="46"/>
        <end position="68"/>
    </location>
</feature>
<keyword evidence="4" id="KW-1185">Reference proteome</keyword>
<keyword evidence="2" id="KW-0472">Membrane</keyword>
<keyword evidence="2" id="KW-1133">Transmembrane helix</keyword>
<accession>A0ABR6SFE8</accession>
<reference evidence="3 4" key="1">
    <citation type="submission" date="2019-11" db="EMBL/GenBank/DDBJ databases">
        <title>Comparison of genomes from free-living endosymbiotic cyanobacteria isolated from Azolla.</title>
        <authorList>
            <person name="Thiel T."/>
            <person name="Pratte B."/>
        </authorList>
    </citation>
    <scope>NUCLEOTIDE SEQUENCE [LARGE SCALE GENOMIC DNA]</scope>
    <source>
        <strain evidence="3 4">N2B</strain>
    </source>
</reference>